<comment type="caution">
    <text evidence="1">The sequence shown here is derived from an EMBL/GenBank/DDBJ whole genome shotgun (WGS) entry which is preliminary data.</text>
</comment>
<dbReference type="SUPFAM" id="SSF53335">
    <property type="entry name" value="S-adenosyl-L-methionine-dependent methyltransferases"/>
    <property type="match status" value="1"/>
</dbReference>
<dbReference type="Gene3D" id="3.40.50.150">
    <property type="entry name" value="Vaccinia Virus protein VP39"/>
    <property type="match status" value="1"/>
</dbReference>
<dbReference type="RefSeq" id="WP_160751937.1">
    <property type="nucleotide sequence ID" value="NZ_WTYA01000001.1"/>
</dbReference>
<sequence length="400" mass="44185">MDTEPLLNGVPYKVHRQSFDIERRRALGTFFTGSANARFLARQLHAVLPANSLVMDPTCGMGDLLLAYAEAIPIENTLNATLEAWAKQLAGLDLDTDLVRLTKARLVLQARLRGGFTDELKDIDGILPGIRTGDMMASGNALGEPDGFLFNPPFGVVKEVHDCVWSTGSVNAAALFLAELVAKKKPSAPVSAILPEVLRSGSRYEAFRAHLEGWGLGGGYHLLGRFDVWTDVDVFATLVERAQKRRIWDMGSQPYDGKCVGHFFRVHVGAVVPHRHECKGPWRRYICAKTTPRWSEGYEPKASRRFAGTSFKPPFVVVRRTSSPSDTNRAVATVILGARDVAVENHLLVLIPEDGSLDRCRDLVRVLGKKATDDYLNASIRCRHLTTGIVARIPWTETDD</sequence>
<dbReference type="Proteomes" id="UP000439780">
    <property type="component" value="Unassembled WGS sequence"/>
</dbReference>
<dbReference type="EMBL" id="WTYA01000001">
    <property type="protein sequence ID" value="MXP27668.1"/>
    <property type="molecule type" value="Genomic_DNA"/>
</dbReference>
<keyword evidence="2" id="KW-1185">Reference proteome</keyword>
<organism evidence="1 2">
    <name type="scientific">Qipengyuania algicida</name>
    <dbReference type="NCBI Taxonomy" id="1836209"/>
    <lineage>
        <taxon>Bacteria</taxon>
        <taxon>Pseudomonadati</taxon>
        <taxon>Pseudomonadota</taxon>
        <taxon>Alphaproteobacteria</taxon>
        <taxon>Sphingomonadales</taxon>
        <taxon>Erythrobacteraceae</taxon>
        <taxon>Qipengyuania</taxon>
    </lineage>
</organism>
<protein>
    <recommendedName>
        <fullName evidence="3">DNA methylase adenine-specific domain-containing protein</fullName>
    </recommendedName>
</protein>
<proteinExistence type="predicted"/>
<reference evidence="1 2" key="1">
    <citation type="submission" date="2019-12" db="EMBL/GenBank/DDBJ databases">
        <title>Genomic-based taxomic classification of the family Erythrobacteraceae.</title>
        <authorList>
            <person name="Xu L."/>
        </authorList>
    </citation>
    <scope>NUCLEOTIDE SEQUENCE [LARGE SCALE GENOMIC DNA]</scope>
    <source>
        <strain evidence="1 2">KEMB 9005-328</strain>
    </source>
</reference>
<evidence type="ECO:0000313" key="1">
    <source>
        <dbReference type="EMBL" id="MXP27668.1"/>
    </source>
</evidence>
<accession>A0A845AKU9</accession>
<name>A0A845AKU9_9SPHN</name>
<gene>
    <name evidence="1" type="ORF">GRI58_02380</name>
</gene>
<dbReference type="AlphaFoldDB" id="A0A845AKU9"/>
<dbReference type="PRINTS" id="PR00507">
    <property type="entry name" value="N12N6MTFRASE"/>
</dbReference>
<dbReference type="OrthoDB" id="9806213at2"/>
<evidence type="ECO:0008006" key="3">
    <source>
        <dbReference type="Google" id="ProtNLM"/>
    </source>
</evidence>
<dbReference type="InterPro" id="IPR029063">
    <property type="entry name" value="SAM-dependent_MTases_sf"/>
</dbReference>
<evidence type="ECO:0000313" key="2">
    <source>
        <dbReference type="Proteomes" id="UP000439780"/>
    </source>
</evidence>